<dbReference type="GO" id="GO:0003677">
    <property type="term" value="F:DNA binding"/>
    <property type="evidence" value="ECO:0007669"/>
    <property type="project" value="TreeGrafter"/>
</dbReference>
<dbReference type="GO" id="GO:0003700">
    <property type="term" value="F:DNA-binding transcription factor activity"/>
    <property type="evidence" value="ECO:0007669"/>
    <property type="project" value="InterPro"/>
</dbReference>
<gene>
    <name evidence="2" type="ORF">G7Y85_03920</name>
</gene>
<reference evidence="2 3" key="1">
    <citation type="journal article" date="2014" name="Int. J. Syst. Evol. Microbiol.">
        <title>Solimonas terrae sp. nov., isolated from soil.</title>
        <authorList>
            <person name="Kim S.J."/>
            <person name="Moon J.Y."/>
            <person name="Weon H.Y."/>
            <person name="Ahn J.H."/>
            <person name="Chen W.M."/>
            <person name="Kwon S.W."/>
        </authorList>
    </citation>
    <scope>NUCLEOTIDE SEQUENCE [LARGE SCALE GENOMIC DNA]</scope>
    <source>
        <strain evidence="2 3">KIS83-12</strain>
    </source>
</reference>
<dbReference type="InterPro" id="IPR011991">
    <property type="entry name" value="ArsR-like_HTH"/>
</dbReference>
<dbReference type="CDD" id="cd00090">
    <property type="entry name" value="HTH_ARSR"/>
    <property type="match status" value="1"/>
</dbReference>
<dbReference type="EMBL" id="JAAMOW010000002">
    <property type="protein sequence ID" value="NGY03898.1"/>
    <property type="molecule type" value="Genomic_DNA"/>
</dbReference>
<dbReference type="GO" id="GO:0010288">
    <property type="term" value="P:response to lead ion"/>
    <property type="evidence" value="ECO:0007669"/>
    <property type="project" value="TreeGrafter"/>
</dbReference>
<feature type="domain" description="HTH arsR-type" evidence="1">
    <location>
        <begin position="1"/>
        <end position="94"/>
    </location>
</feature>
<dbReference type="GO" id="GO:0097063">
    <property type="term" value="F:cadmium ion sensor activity"/>
    <property type="evidence" value="ECO:0007669"/>
    <property type="project" value="TreeGrafter"/>
</dbReference>
<dbReference type="AlphaFoldDB" id="A0A6M2BN77"/>
<accession>A0A6M2BN77</accession>
<dbReference type="PANTHER" id="PTHR39168">
    <property type="entry name" value="TRANSCRIPTIONAL REGULATOR-RELATED"/>
    <property type="match status" value="1"/>
</dbReference>
<dbReference type="InterPro" id="IPR001845">
    <property type="entry name" value="HTH_ArsR_DNA-bd_dom"/>
</dbReference>
<dbReference type="PROSITE" id="PS50987">
    <property type="entry name" value="HTH_ARSR_2"/>
    <property type="match status" value="1"/>
</dbReference>
<sequence>MKDGPNIVGIAALIGDHARAEMLTALMAGQALTATELATVAGVTKQTASAHLAKLLDAQLLALERQGRHRYFRLADRDVAQLLESLMGVAYRVGALRLRSSPREPALRKARICYDHLAGELGVLIYDALIERKLLHMIDEQPQLAPAGQRFCRELGIDIDALAAQRRPLCRACLDWSMRRRHLAGTLGAALLERCLTLGWARRVQGSRVVSFSVPGELALRREFGVAGG</sequence>
<comment type="caution">
    <text evidence="2">The sequence shown here is derived from an EMBL/GenBank/DDBJ whole genome shotgun (WGS) entry which is preliminary data.</text>
</comment>
<dbReference type="GO" id="GO:0032791">
    <property type="term" value="F:lead ion binding"/>
    <property type="evidence" value="ECO:0007669"/>
    <property type="project" value="TreeGrafter"/>
</dbReference>
<name>A0A6M2BN77_9GAMM</name>
<dbReference type="Gene3D" id="1.10.10.10">
    <property type="entry name" value="Winged helix-like DNA-binding domain superfamily/Winged helix DNA-binding domain"/>
    <property type="match status" value="1"/>
</dbReference>
<evidence type="ECO:0000313" key="3">
    <source>
        <dbReference type="Proteomes" id="UP000472676"/>
    </source>
</evidence>
<evidence type="ECO:0000313" key="2">
    <source>
        <dbReference type="EMBL" id="NGY03898.1"/>
    </source>
</evidence>
<dbReference type="GO" id="GO:0046686">
    <property type="term" value="P:response to cadmium ion"/>
    <property type="evidence" value="ECO:0007669"/>
    <property type="project" value="TreeGrafter"/>
</dbReference>
<dbReference type="InterPro" id="IPR036388">
    <property type="entry name" value="WH-like_DNA-bd_sf"/>
</dbReference>
<dbReference type="Pfam" id="PF12840">
    <property type="entry name" value="HTH_20"/>
    <property type="match status" value="1"/>
</dbReference>
<evidence type="ECO:0000259" key="1">
    <source>
        <dbReference type="PROSITE" id="PS50987"/>
    </source>
</evidence>
<dbReference type="SMART" id="SM00418">
    <property type="entry name" value="HTH_ARSR"/>
    <property type="match status" value="1"/>
</dbReference>
<keyword evidence="3" id="KW-1185">Reference proteome</keyword>
<dbReference type="PANTHER" id="PTHR39168:SF1">
    <property type="entry name" value="TRANSCRIPTIONAL REGULATORY PROTEIN"/>
    <property type="match status" value="1"/>
</dbReference>
<organism evidence="2 3">
    <name type="scientific">Solimonas terrae</name>
    <dbReference type="NCBI Taxonomy" id="1396819"/>
    <lineage>
        <taxon>Bacteria</taxon>
        <taxon>Pseudomonadati</taxon>
        <taxon>Pseudomonadota</taxon>
        <taxon>Gammaproteobacteria</taxon>
        <taxon>Nevskiales</taxon>
        <taxon>Nevskiaceae</taxon>
        <taxon>Solimonas</taxon>
    </lineage>
</organism>
<dbReference type="Proteomes" id="UP000472676">
    <property type="component" value="Unassembled WGS sequence"/>
</dbReference>
<dbReference type="NCBIfam" id="NF033788">
    <property type="entry name" value="HTH_metalloreg"/>
    <property type="match status" value="1"/>
</dbReference>
<dbReference type="InterPro" id="IPR052543">
    <property type="entry name" value="HTH_Metal-responsive_Reg"/>
</dbReference>
<dbReference type="InterPro" id="IPR036390">
    <property type="entry name" value="WH_DNA-bd_sf"/>
</dbReference>
<proteinExistence type="predicted"/>
<protein>
    <submittedName>
        <fullName evidence="2">Winged helix-turn-helix transcriptional regulator</fullName>
    </submittedName>
</protein>
<dbReference type="RefSeq" id="WP_166252110.1">
    <property type="nucleotide sequence ID" value="NZ_JAAMOW010000002.1"/>
</dbReference>
<dbReference type="SUPFAM" id="SSF46785">
    <property type="entry name" value="Winged helix' DNA-binding domain"/>
    <property type="match status" value="1"/>
</dbReference>